<evidence type="ECO:0000313" key="1">
    <source>
        <dbReference type="EMBL" id="KAJ3539458.1"/>
    </source>
</evidence>
<keyword evidence="2" id="KW-1185">Reference proteome</keyword>
<gene>
    <name evidence="1" type="ORF">NM208_g5483</name>
</gene>
<proteinExistence type="predicted"/>
<reference evidence="1" key="1">
    <citation type="submission" date="2022-08" db="EMBL/GenBank/DDBJ databases">
        <title>Genome Sequence of Fusarium decemcellulare.</title>
        <authorList>
            <person name="Buettner E."/>
        </authorList>
    </citation>
    <scope>NUCLEOTIDE SEQUENCE</scope>
    <source>
        <strain evidence="1">Babe19</strain>
    </source>
</reference>
<protein>
    <submittedName>
        <fullName evidence="1">Uncharacterized protein</fullName>
    </submittedName>
</protein>
<comment type="caution">
    <text evidence="1">The sequence shown here is derived from an EMBL/GenBank/DDBJ whole genome shotgun (WGS) entry which is preliminary data.</text>
</comment>
<evidence type="ECO:0000313" key="2">
    <source>
        <dbReference type="Proteomes" id="UP001148629"/>
    </source>
</evidence>
<dbReference type="Proteomes" id="UP001148629">
    <property type="component" value="Unassembled WGS sequence"/>
</dbReference>
<organism evidence="1 2">
    <name type="scientific">Fusarium decemcellulare</name>
    <dbReference type="NCBI Taxonomy" id="57161"/>
    <lineage>
        <taxon>Eukaryota</taxon>
        <taxon>Fungi</taxon>
        <taxon>Dikarya</taxon>
        <taxon>Ascomycota</taxon>
        <taxon>Pezizomycotina</taxon>
        <taxon>Sordariomycetes</taxon>
        <taxon>Hypocreomycetidae</taxon>
        <taxon>Hypocreales</taxon>
        <taxon>Nectriaceae</taxon>
        <taxon>Fusarium</taxon>
        <taxon>Fusarium decemcellulare species complex</taxon>
    </lineage>
</organism>
<name>A0ACC1SH22_9HYPO</name>
<sequence length="674" mass="73146">MAPLLKLVTAALYLAEGVLSAKSKAPTVQVKNGTLEGKYVASYDQDLFLGVPFAQPPVGSLRFQNPQSLNETFGTKKATEYADSCVGYGNSPAWPHTLGEDCLTLNIVRPANAGRGKLPVGVWIHGGGWSMDYSANGVYNLSFIVEESVKMGKPFIAVSVDYRLSFWGFLASQDILDAGVANLGLKDQRIALHWIKENIAAFGGDTSKITIWGESAGGGNVGYQATAYGGKDEGLFRGLIAQSGADGTDMKNFTNPQKRYDTIVETVGCDQAKDKLACLREVPFEKLNATITKVPGNFYPVVDGDFVPDYPSALLSEGKFTKVPFLLGTNADEGTLFGGSTINTDEEIAALIQAAGPDANTTEILMALYPNIDALGLPAFYRVRPDGPVGKQFKRAIALSTDQLFLSWRRLRTDAWSKFGVTAYSYLFESPTKSVEFFGTTHFTEIGYVFYNRQGLGYAGNQSPLKNATKEVLDLAKLVTRMWISFINDLDPNKHGISGVEKWPTYNNGGGYGENFYFNPNGSSVQPDTFRLAGTSFINSVSQEHTSNYLPNDDIVSGRDKWPSSDAFQVGPLWISISKRGPRYNVLGQGLEARARATAEVTSVAIKHRSRIGARDSAPSGRTVPPRIMTTMRPLVPQKGSAKLQAEYHLPFGMMSPYDVGMTYGSICVGGCGM</sequence>
<accession>A0ACC1SH22</accession>
<dbReference type="EMBL" id="JANRMS010000460">
    <property type="protein sequence ID" value="KAJ3539458.1"/>
    <property type="molecule type" value="Genomic_DNA"/>
</dbReference>